<gene>
    <name evidence="1" type="ORF">Taro_041232</name>
</gene>
<protein>
    <submittedName>
        <fullName evidence="1">Uncharacterized protein</fullName>
    </submittedName>
</protein>
<organism evidence="1 2">
    <name type="scientific">Colocasia esculenta</name>
    <name type="common">Wild taro</name>
    <name type="synonym">Arum esculentum</name>
    <dbReference type="NCBI Taxonomy" id="4460"/>
    <lineage>
        <taxon>Eukaryota</taxon>
        <taxon>Viridiplantae</taxon>
        <taxon>Streptophyta</taxon>
        <taxon>Embryophyta</taxon>
        <taxon>Tracheophyta</taxon>
        <taxon>Spermatophyta</taxon>
        <taxon>Magnoliopsida</taxon>
        <taxon>Liliopsida</taxon>
        <taxon>Araceae</taxon>
        <taxon>Aroideae</taxon>
        <taxon>Colocasieae</taxon>
        <taxon>Colocasia</taxon>
    </lineage>
</organism>
<keyword evidence="2" id="KW-1185">Reference proteome</keyword>
<name>A0A843WKY6_COLES</name>
<reference evidence="1" key="1">
    <citation type="submission" date="2017-07" db="EMBL/GenBank/DDBJ databases">
        <title>Taro Niue Genome Assembly and Annotation.</title>
        <authorList>
            <person name="Atibalentja N."/>
            <person name="Keating K."/>
            <person name="Fields C.J."/>
        </authorList>
    </citation>
    <scope>NUCLEOTIDE SEQUENCE</scope>
    <source>
        <strain evidence="1">Niue_2</strain>
        <tissue evidence="1">Leaf</tissue>
    </source>
</reference>
<dbReference type="Proteomes" id="UP000652761">
    <property type="component" value="Unassembled WGS sequence"/>
</dbReference>
<dbReference type="EMBL" id="NMUH01004106">
    <property type="protein sequence ID" value="MQM08377.1"/>
    <property type="molecule type" value="Genomic_DNA"/>
</dbReference>
<dbReference type="AlphaFoldDB" id="A0A843WKY6"/>
<evidence type="ECO:0000313" key="2">
    <source>
        <dbReference type="Proteomes" id="UP000652761"/>
    </source>
</evidence>
<evidence type="ECO:0000313" key="1">
    <source>
        <dbReference type="EMBL" id="MQM08377.1"/>
    </source>
</evidence>
<comment type="caution">
    <text evidence="1">The sequence shown here is derived from an EMBL/GenBank/DDBJ whole genome shotgun (WGS) entry which is preliminary data.</text>
</comment>
<proteinExistence type="predicted"/>
<accession>A0A843WKY6</accession>
<sequence length="137" mass="16064">MWDPRRTTQYTRPGLEQLRFPGVHVPPSFHGKTNKKQILLLLLSPPDRTYVLIAEFGGELRRFATVIPEWRPRKSPSISEAGGFFNPSSPSWLMSRDQRCRCLIMPNLNLTMHRRKLQSTVNRSKLLKKVRLYYERA</sequence>